<dbReference type="EMBL" id="JAVRRG010000016">
    <property type="protein sequence ID" value="KAK5097743.1"/>
    <property type="molecule type" value="Genomic_DNA"/>
</dbReference>
<dbReference type="Gene3D" id="4.10.240.10">
    <property type="entry name" value="Zn(2)-C6 fungal-type DNA-binding domain"/>
    <property type="match status" value="1"/>
</dbReference>
<sequence>MKATQAERDAYKLMRRGTRACRECRRRKIKCIYDDGNDDVCQECNAHNRECIKQGAVRGSSNPQSARSVKVQVTRFESAVEKLAQEQSQIGATGPVGNASASPGAFDGRKADDVSPAQQHKKRSPIFSLFDNEILHQTGALEAYDNEFSSQIKFPSSNLSDRDKLLSTVVNVPDVLNVLHFASDWWVSWREQNFALRKTAGDSTLHDFVQTKLSSEKPALVALGLMAIAMALGQIRPGVDDLNFNLPVPANHIMNYILAAIDHVICDSEMYLTQPDSILLFMMRAKHHTENNQLRKSWLRIRQGIRCAQAIGFGAPSPLINAAITEEAAEQQRFIAAIFEIDHLISMVLGFPYAKDPHFTDARAFSVLLNPSITDESLNMRALRRIIAVTAANINDRNAGIINCGNFAEDTQSTLEMAANCMPTGWWDLITQPLSGLAAHRYESIMVQLWFWIVQSYLHMPCLISPSDIEPSPRHRQLCIAGVRNLLRSFIYLRTEPAVSVYMCNCDDFQALIGSCILTVGVLQDASKLEAVQQSFDVNSSINDDLALIEEVKDIFRYRMHEQGGGISKQGLAVLEELTCFFYDDEEQTSFAQSNRNLSEMNININRHEKTIMLPYFGTIKVELTRKFPKRKSTGYQQHSQLTPPRSCDGSSGDNSSPILSLNQEFAPITICDDTNPLFGTTHAMSGARPGSHYEARDNPYSLLLQTPVEMTADYPTESYFSQPIPWGQWENYMFDQELDRNWNPGLQWNDGLFAT</sequence>
<name>A0ABR0KIW0_9EURO</name>
<organism evidence="7 8">
    <name type="scientific">Lithohypha guttulata</name>
    <dbReference type="NCBI Taxonomy" id="1690604"/>
    <lineage>
        <taxon>Eukaryota</taxon>
        <taxon>Fungi</taxon>
        <taxon>Dikarya</taxon>
        <taxon>Ascomycota</taxon>
        <taxon>Pezizomycotina</taxon>
        <taxon>Eurotiomycetes</taxon>
        <taxon>Chaetothyriomycetidae</taxon>
        <taxon>Chaetothyriales</taxon>
        <taxon>Trichomeriaceae</taxon>
        <taxon>Lithohypha</taxon>
    </lineage>
</organism>
<protein>
    <recommendedName>
        <fullName evidence="6">Zn(2)-C6 fungal-type domain-containing protein</fullName>
    </recommendedName>
</protein>
<keyword evidence="8" id="KW-1185">Reference proteome</keyword>
<keyword evidence="3" id="KW-0804">Transcription</keyword>
<keyword evidence="1" id="KW-0805">Transcription regulation</keyword>
<dbReference type="PANTHER" id="PTHR47840">
    <property type="entry name" value="ZN(II)2CYS6 TRANSCRIPTION FACTOR (EUROFUNG)-RELATED"/>
    <property type="match status" value="1"/>
</dbReference>
<keyword evidence="4" id="KW-0539">Nucleus</keyword>
<reference evidence="7 8" key="1">
    <citation type="submission" date="2023-08" db="EMBL/GenBank/DDBJ databases">
        <title>Black Yeasts Isolated from many extreme environments.</title>
        <authorList>
            <person name="Coleine C."/>
            <person name="Stajich J.E."/>
            <person name="Selbmann L."/>
        </authorList>
    </citation>
    <scope>NUCLEOTIDE SEQUENCE [LARGE SCALE GENOMIC DNA]</scope>
    <source>
        <strain evidence="7 8">CCFEE 5885</strain>
    </source>
</reference>
<gene>
    <name evidence="7" type="ORF">LTR24_001999</name>
</gene>
<dbReference type="InterPro" id="IPR001138">
    <property type="entry name" value="Zn2Cys6_DnaBD"/>
</dbReference>
<proteinExistence type="predicted"/>
<evidence type="ECO:0000256" key="2">
    <source>
        <dbReference type="ARBA" id="ARBA00023125"/>
    </source>
</evidence>
<evidence type="ECO:0000256" key="4">
    <source>
        <dbReference type="ARBA" id="ARBA00023242"/>
    </source>
</evidence>
<dbReference type="PROSITE" id="PS50048">
    <property type="entry name" value="ZN2_CY6_FUNGAL_2"/>
    <property type="match status" value="1"/>
</dbReference>
<feature type="region of interest" description="Disordered" evidence="5">
    <location>
        <begin position="87"/>
        <end position="122"/>
    </location>
</feature>
<evidence type="ECO:0000256" key="3">
    <source>
        <dbReference type="ARBA" id="ARBA00023163"/>
    </source>
</evidence>
<evidence type="ECO:0000256" key="1">
    <source>
        <dbReference type="ARBA" id="ARBA00023015"/>
    </source>
</evidence>
<dbReference type="SUPFAM" id="SSF57701">
    <property type="entry name" value="Zn2/Cys6 DNA-binding domain"/>
    <property type="match status" value="1"/>
</dbReference>
<dbReference type="CDD" id="cd12148">
    <property type="entry name" value="fungal_TF_MHR"/>
    <property type="match status" value="1"/>
</dbReference>
<evidence type="ECO:0000313" key="7">
    <source>
        <dbReference type="EMBL" id="KAK5097743.1"/>
    </source>
</evidence>
<evidence type="ECO:0000259" key="6">
    <source>
        <dbReference type="PROSITE" id="PS50048"/>
    </source>
</evidence>
<dbReference type="SMART" id="SM00066">
    <property type="entry name" value="GAL4"/>
    <property type="match status" value="1"/>
</dbReference>
<dbReference type="PROSITE" id="PS00463">
    <property type="entry name" value="ZN2_CY6_FUNGAL_1"/>
    <property type="match status" value="1"/>
</dbReference>
<dbReference type="InterPro" id="IPR036864">
    <property type="entry name" value="Zn2-C6_fun-type_DNA-bd_sf"/>
</dbReference>
<feature type="region of interest" description="Disordered" evidence="5">
    <location>
        <begin position="631"/>
        <end position="659"/>
    </location>
</feature>
<comment type="caution">
    <text evidence="7">The sequence shown here is derived from an EMBL/GenBank/DDBJ whole genome shotgun (WGS) entry which is preliminary data.</text>
</comment>
<dbReference type="CDD" id="cd00067">
    <property type="entry name" value="GAL4"/>
    <property type="match status" value="1"/>
</dbReference>
<accession>A0ABR0KIW0</accession>
<keyword evidence="2" id="KW-0238">DNA-binding</keyword>
<feature type="domain" description="Zn(2)-C6 fungal-type" evidence="6">
    <location>
        <begin position="20"/>
        <end position="53"/>
    </location>
</feature>
<evidence type="ECO:0000256" key="5">
    <source>
        <dbReference type="SAM" id="MobiDB-lite"/>
    </source>
</evidence>
<evidence type="ECO:0000313" key="8">
    <source>
        <dbReference type="Proteomes" id="UP001345013"/>
    </source>
</evidence>
<dbReference type="PANTHER" id="PTHR47840:SF1">
    <property type="entry name" value="ZN(II)2CYS6 TRANSCRIPTION FACTOR (EUROFUNG)"/>
    <property type="match status" value="1"/>
</dbReference>
<feature type="compositionally biased region" description="Polar residues" evidence="5">
    <location>
        <begin position="634"/>
        <end position="659"/>
    </location>
</feature>
<dbReference type="Pfam" id="PF00172">
    <property type="entry name" value="Zn_clus"/>
    <property type="match status" value="1"/>
</dbReference>
<dbReference type="Proteomes" id="UP001345013">
    <property type="component" value="Unassembled WGS sequence"/>
</dbReference>